<evidence type="ECO:0000256" key="6">
    <source>
        <dbReference type="ARBA" id="ARBA00022822"/>
    </source>
</evidence>
<dbReference type="CDD" id="cd00331">
    <property type="entry name" value="IGPS"/>
    <property type="match status" value="1"/>
</dbReference>
<evidence type="ECO:0000313" key="11">
    <source>
        <dbReference type="EMBL" id="PVZ11895.1"/>
    </source>
</evidence>
<dbReference type="EC" id="4.1.1.48" evidence="9"/>
<dbReference type="InterPro" id="IPR013798">
    <property type="entry name" value="Indole-3-glycerol_P_synth_dom"/>
</dbReference>
<dbReference type="GO" id="GO:0004425">
    <property type="term" value="F:indole-3-glycerol-phosphate synthase activity"/>
    <property type="evidence" value="ECO:0007669"/>
    <property type="project" value="UniProtKB-UniRule"/>
</dbReference>
<dbReference type="SUPFAM" id="SSF51366">
    <property type="entry name" value="Ribulose-phoshate binding barrel"/>
    <property type="match status" value="1"/>
</dbReference>
<dbReference type="NCBIfam" id="NF001377">
    <property type="entry name" value="PRK00278.2-4"/>
    <property type="match status" value="1"/>
</dbReference>
<comment type="catalytic activity">
    <reaction evidence="1 9">
        <text>1-(2-carboxyphenylamino)-1-deoxy-D-ribulose 5-phosphate + H(+) = (1S,2R)-1-C-(indol-3-yl)glycerol 3-phosphate + CO2 + H2O</text>
        <dbReference type="Rhea" id="RHEA:23476"/>
        <dbReference type="ChEBI" id="CHEBI:15377"/>
        <dbReference type="ChEBI" id="CHEBI:15378"/>
        <dbReference type="ChEBI" id="CHEBI:16526"/>
        <dbReference type="ChEBI" id="CHEBI:58613"/>
        <dbReference type="ChEBI" id="CHEBI:58866"/>
        <dbReference type="EC" id="4.1.1.48"/>
    </reaction>
</comment>
<keyword evidence="8 9" id="KW-0456">Lyase</keyword>
<dbReference type="GO" id="GO:0004640">
    <property type="term" value="F:phosphoribosylanthranilate isomerase activity"/>
    <property type="evidence" value="ECO:0007669"/>
    <property type="project" value="TreeGrafter"/>
</dbReference>
<dbReference type="InterPro" id="IPR001468">
    <property type="entry name" value="Indole-3-GlycerolPSynthase_CS"/>
</dbReference>
<dbReference type="Gene3D" id="3.20.20.70">
    <property type="entry name" value="Aldolase class I"/>
    <property type="match status" value="1"/>
</dbReference>
<dbReference type="Proteomes" id="UP000245639">
    <property type="component" value="Unassembled WGS sequence"/>
</dbReference>
<keyword evidence="7 9" id="KW-0057">Aromatic amino acid biosynthesis</keyword>
<comment type="caution">
    <text evidence="11">The sequence shown here is derived from an EMBL/GenBank/DDBJ whole genome shotgun (WGS) entry which is preliminary data.</text>
</comment>
<evidence type="ECO:0000256" key="3">
    <source>
        <dbReference type="ARBA" id="ARBA00008737"/>
    </source>
</evidence>
<gene>
    <name evidence="9" type="primary">trpC</name>
    <name evidence="11" type="ORF">C8D89_103225</name>
</gene>
<keyword evidence="6 9" id="KW-0822">Tryptophan biosynthesis</keyword>
<dbReference type="InterPro" id="IPR011060">
    <property type="entry name" value="RibuloseP-bd_barrel"/>
</dbReference>
<dbReference type="PANTHER" id="PTHR22854">
    <property type="entry name" value="TRYPTOPHAN BIOSYNTHESIS PROTEIN"/>
    <property type="match status" value="1"/>
</dbReference>
<feature type="domain" description="Indole-3-glycerol phosphate synthase" evidence="10">
    <location>
        <begin position="4"/>
        <end position="255"/>
    </location>
</feature>
<keyword evidence="12" id="KW-1185">Reference proteome</keyword>
<evidence type="ECO:0000256" key="7">
    <source>
        <dbReference type="ARBA" id="ARBA00023141"/>
    </source>
</evidence>
<dbReference type="PANTHER" id="PTHR22854:SF2">
    <property type="entry name" value="INDOLE-3-GLYCEROL-PHOSPHATE SYNTHASE"/>
    <property type="match status" value="1"/>
</dbReference>
<reference evidence="11 12" key="1">
    <citation type="submission" date="2018-04" db="EMBL/GenBank/DDBJ databases">
        <title>Genomic Encyclopedia of Type Strains, Phase IV (KMG-IV): sequencing the most valuable type-strain genomes for metagenomic binning, comparative biology and taxonomic classification.</title>
        <authorList>
            <person name="Goeker M."/>
        </authorList>
    </citation>
    <scope>NUCLEOTIDE SEQUENCE [LARGE SCALE GENOMIC DNA]</scope>
    <source>
        <strain evidence="11 12">DSM 45771</strain>
    </source>
</reference>
<evidence type="ECO:0000259" key="10">
    <source>
        <dbReference type="Pfam" id="PF00218"/>
    </source>
</evidence>
<evidence type="ECO:0000256" key="2">
    <source>
        <dbReference type="ARBA" id="ARBA00004696"/>
    </source>
</evidence>
<name>A0A2U1FI91_9PSEU</name>
<evidence type="ECO:0000256" key="1">
    <source>
        <dbReference type="ARBA" id="ARBA00001633"/>
    </source>
</evidence>
<dbReference type="EMBL" id="QEKW01000003">
    <property type="protein sequence ID" value="PVZ11895.1"/>
    <property type="molecule type" value="Genomic_DNA"/>
</dbReference>
<accession>A0A2U1FI91</accession>
<dbReference type="HAMAP" id="MF_00134_A">
    <property type="entry name" value="IGPS_A"/>
    <property type="match status" value="1"/>
</dbReference>
<organism evidence="11 12">
    <name type="scientific">Actinomycetospora cinnamomea</name>
    <dbReference type="NCBI Taxonomy" id="663609"/>
    <lineage>
        <taxon>Bacteria</taxon>
        <taxon>Bacillati</taxon>
        <taxon>Actinomycetota</taxon>
        <taxon>Actinomycetes</taxon>
        <taxon>Pseudonocardiales</taxon>
        <taxon>Pseudonocardiaceae</taxon>
        <taxon>Actinomycetospora</taxon>
    </lineage>
</organism>
<comment type="similarity">
    <text evidence="3 9">Belongs to the TrpC family.</text>
</comment>
<dbReference type="RefSeq" id="WP_116707587.1">
    <property type="nucleotide sequence ID" value="NZ_QEKW01000003.1"/>
</dbReference>
<dbReference type="AlphaFoldDB" id="A0A2U1FI91"/>
<evidence type="ECO:0000256" key="5">
    <source>
        <dbReference type="ARBA" id="ARBA00022793"/>
    </source>
</evidence>
<keyword evidence="4 9" id="KW-0028">Amino-acid biosynthesis</keyword>
<proteinExistence type="inferred from homology"/>
<dbReference type="InterPro" id="IPR045186">
    <property type="entry name" value="Indole-3-glycerol_P_synth"/>
</dbReference>
<evidence type="ECO:0000313" key="12">
    <source>
        <dbReference type="Proteomes" id="UP000245639"/>
    </source>
</evidence>
<dbReference type="NCBIfam" id="NF001369">
    <property type="entry name" value="PRK00278.1-1"/>
    <property type="match status" value="1"/>
</dbReference>
<dbReference type="Pfam" id="PF00218">
    <property type="entry name" value="IGPS"/>
    <property type="match status" value="1"/>
</dbReference>
<dbReference type="UniPathway" id="UPA00035">
    <property type="reaction ID" value="UER00043"/>
</dbReference>
<dbReference type="FunFam" id="3.20.20.70:FF:000024">
    <property type="entry name" value="Indole-3-glycerol phosphate synthase"/>
    <property type="match status" value="1"/>
</dbReference>
<keyword evidence="5 9" id="KW-0210">Decarboxylase</keyword>
<dbReference type="PROSITE" id="PS00614">
    <property type="entry name" value="IGPS"/>
    <property type="match status" value="1"/>
</dbReference>
<evidence type="ECO:0000256" key="8">
    <source>
        <dbReference type="ARBA" id="ARBA00023239"/>
    </source>
</evidence>
<sequence length="269" mass="28240">MSVLEQILEGVRADVAAREAAVPFDVVKDRAAAAPPARDALAALQGPGIGVIAEVKRASPSKGPMADIPDPAWLAGRYVDGGARVISVLTEQRWFGGSLDDLDAVRAKVDVPVLRKDFVVGTYQVHEARAHGADLVLLMCSVLEQNALDALVDRVESLGMTALVEVHNEEEADMALRAGAKLVGINARDLHTLEVDRSVFSRIAPGLPGEVIRVAESGVRGPGDLMTYAGHGADAVLVGESMATAEDPRAAVRQLVTAGSHPACPKPSR</sequence>
<dbReference type="OrthoDB" id="9804217at2"/>
<protein>
    <recommendedName>
        <fullName evidence="9">Indole-3-glycerol phosphate synthase</fullName>
        <shortName evidence="9">IGPS</shortName>
        <ecNumber evidence="9">4.1.1.48</ecNumber>
    </recommendedName>
</protein>
<evidence type="ECO:0000256" key="9">
    <source>
        <dbReference type="HAMAP-Rule" id="MF_00134"/>
    </source>
</evidence>
<dbReference type="HAMAP" id="MF_00134_B">
    <property type="entry name" value="IGPS_B"/>
    <property type="match status" value="1"/>
</dbReference>
<evidence type="ECO:0000256" key="4">
    <source>
        <dbReference type="ARBA" id="ARBA00022605"/>
    </source>
</evidence>
<dbReference type="GO" id="GO:0000162">
    <property type="term" value="P:L-tryptophan biosynthetic process"/>
    <property type="evidence" value="ECO:0007669"/>
    <property type="project" value="UniProtKB-UniRule"/>
</dbReference>
<comment type="pathway">
    <text evidence="2 9">Amino-acid biosynthesis; L-tryptophan biosynthesis; L-tryptophan from chorismate: step 4/5.</text>
</comment>
<dbReference type="InterPro" id="IPR013785">
    <property type="entry name" value="Aldolase_TIM"/>
</dbReference>